<dbReference type="Pfam" id="PF01765">
    <property type="entry name" value="RRF"/>
    <property type="match status" value="1"/>
</dbReference>
<keyword evidence="2 3" id="KW-0648">Protein biosynthesis</keyword>
<dbReference type="InterPro" id="IPR023584">
    <property type="entry name" value="Ribosome_recyc_fac_dom"/>
</dbReference>
<dbReference type="InterPro" id="IPR002661">
    <property type="entry name" value="Ribosome_recyc_fac"/>
</dbReference>
<dbReference type="EMBL" id="BAABRL010000001">
    <property type="protein sequence ID" value="GAA5494306.1"/>
    <property type="molecule type" value="Genomic_DNA"/>
</dbReference>
<evidence type="ECO:0000256" key="3">
    <source>
        <dbReference type="HAMAP-Rule" id="MF_00040"/>
    </source>
</evidence>
<dbReference type="CDD" id="cd00520">
    <property type="entry name" value="RRF"/>
    <property type="match status" value="1"/>
</dbReference>
<keyword evidence="3" id="KW-0963">Cytoplasm</keyword>
<evidence type="ECO:0000313" key="5">
    <source>
        <dbReference type="EMBL" id="GAA5494306.1"/>
    </source>
</evidence>
<reference evidence="5 6" key="1">
    <citation type="submission" date="2024-02" db="EMBL/GenBank/DDBJ databases">
        <title>Rubritalea halochordaticola NBRC 107102.</title>
        <authorList>
            <person name="Ichikawa N."/>
            <person name="Katano-Makiyama Y."/>
            <person name="Hidaka K."/>
        </authorList>
    </citation>
    <scope>NUCLEOTIDE SEQUENCE [LARGE SCALE GENOMIC DNA]</scope>
    <source>
        <strain evidence="5 6">NBRC 107102</strain>
    </source>
</reference>
<organism evidence="5 6">
    <name type="scientific">Rubritalea halochordaticola</name>
    <dbReference type="NCBI Taxonomy" id="714537"/>
    <lineage>
        <taxon>Bacteria</taxon>
        <taxon>Pseudomonadati</taxon>
        <taxon>Verrucomicrobiota</taxon>
        <taxon>Verrucomicrobiia</taxon>
        <taxon>Verrucomicrobiales</taxon>
        <taxon>Rubritaleaceae</taxon>
        <taxon>Rubritalea</taxon>
    </lineage>
</organism>
<dbReference type="Proteomes" id="UP001424741">
    <property type="component" value="Unassembled WGS sequence"/>
</dbReference>
<dbReference type="RefSeq" id="WP_346187291.1">
    <property type="nucleotide sequence ID" value="NZ_BAABRL010000001.1"/>
</dbReference>
<dbReference type="Gene3D" id="1.10.132.20">
    <property type="entry name" value="Ribosome-recycling factor"/>
    <property type="match status" value="1"/>
</dbReference>
<dbReference type="InterPro" id="IPR036191">
    <property type="entry name" value="RRF_sf"/>
</dbReference>
<dbReference type="NCBIfam" id="TIGR00496">
    <property type="entry name" value="frr"/>
    <property type="match status" value="1"/>
</dbReference>
<sequence length="188" mass="21293">MEPQEVLEELEMSMEQAAEYMGSEFASVRTGKASPALVDGVVVEVKAYGSKMKLRELAVITTPEPRQILIQPYDASTINDIDRAIREAQLGFNPVNEGKTLRLPIPELTEERRQQMVKRVRTISEDTKVRIRGCRKEGMDSGKKMKNDNVLTEDSLRDFEASVQELTDKFVKQIDEETAAKEKEVMTV</sequence>
<dbReference type="PANTHER" id="PTHR20982:SF3">
    <property type="entry name" value="MITOCHONDRIAL RIBOSOME RECYCLING FACTOR PSEUDO 1"/>
    <property type="match status" value="1"/>
</dbReference>
<dbReference type="SUPFAM" id="SSF55194">
    <property type="entry name" value="Ribosome recycling factor, RRF"/>
    <property type="match status" value="1"/>
</dbReference>
<gene>
    <name evidence="3 5" type="primary">frr</name>
    <name evidence="5" type="ORF">Rhal01_00466</name>
</gene>
<dbReference type="Gene3D" id="3.30.1360.40">
    <property type="match status" value="1"/>
</dbReference>
<comment type="caution">
    <text evidence="5">The sequence shown here is derived from an EMBL/GenBank/DDBJ whole genome shotgun (WGS) entry which is preliminary data.</text>
</comment>
<comment type="similarity">
    <text evidence="1 3">Belongs to the RRF family.</text>
</comment>
<name>A0ABP9UV11_9BACT</name>
<evidence type="ECO:0000259" key="4">
    <source>
        <dbReference type="Pfam" id="PF01765"/>
    </source>
</evidence>
<protein>
    <recommendedName>
        <fullName evidence="3">Ribosome-recycling factor</fullName>
        <shortName evidence="3">RRF</shortName>
    </recommendedName>
    <alternativeName>
        <fullName evidence="3">Ribosome-releasing factor</fullName>
    </alternativeName>
</protein>
<feature type="domain" description="Ribosome recycling factor" evidence="4">
    <location>
        <begin position="23"/>
        <end position="186"/>
    </location>
</feature>
<keyword evidence="6" id="KW-1185">Reference proteome</keyword>
<evidence type="ECO:0000313" key="6">
    <source>
        <dbReference type="Proteomes" id="UP001424741"/>
    </source>
</evidence>
<comment type="subcellular location">
    <subcellularLocation>
        <location evidence="3">Cytoplasm</location>
    </subcellularLocation>
</comment>
<evidence type="ECO:0000256" key="1">
    <source>
        <dbReference type="ARBA" id="ARBA00005912"/>
    </source>
</evidence>
<accession>A0ABP9UV11</accession>
<dbReference type="PANTHER" id="PTHR20982">
    <property type="entry name" value="RIBOSOME RECYCLING FACTOR"/>
    <property type="match status" value="1"/>
</dbReference>
<comment type="function">
    <text evidence="3">Responsible for the release of ribosomes from messenger RNA at the termination of protein biosynthesis. May increase the efficiency of translation by recycling ribosomes from one round of translation to another.</text>
</comment>
<dbReference type="HAMAP" id="MF_00040">
    <property type="entry name" value="RRF"/>
    <property type="match status" value="1"/>
</dbReference>
<evidence type="ECO:0000256" key="2">
    <source>
        <dbReference type="ARBA" id="ARBA00022917"/>
    </source>
</evidence>
<proteinExistence type="inferred from homology"/>